<comment type="caution">
    <text evidence="8">The sequence shown here is derived from an EMBL/GenBank/DDBJ whole genome shotgun (WGS) entry which is preliminary data.</text>
</comment>
<keyword evidence="3" id="KW-0547">Nucleotide-binding</keyword>
<evidence type="ECO:0000256" key="4">
    <source>
        <dbReference type="ARBA" id="ARBA00022840"/>
    </source>
</evidence>
<keyword evidence="9" id="KW-1185">Reference proteome</keyword>
<dbReference type="FunFam" id="3.40.50.300:FF:000134">
    <property type="entry name" value="Iron-enterobactin ABC transporter ATP-binding protein"/>
    <property type="match status" value="1"/>
</dbReference>
<dbReference type="GO" id="GO:0005524">
    <property type="term" value="F:ATP binding"/>
    <property type="evidence" value="ECO:0007669"/>
    <property type="project" value="UniProtKB-KW"/>
</dbReference>
<keyword evidence="5" id="KW-1278">Translocase</keyword>
<dbReference type="InterPro" id="IPR003439">
    <property type="entry name" value="ABC_transporter-like_ATP-bd"/>
</dbReference>
<organism evidence="8 9">
    <name type="scientific">Brytella acorum</name>
    <dbReference type="NCBI Taxonomy" id="2959299"/>
    <lineage>
        <taxon>Bacteria</taxon>
        <taxon>Pseudomonadati</taxon>
        <taxon>Pseudomonadota</taxon>
        <taxon>Alphaproteobacteria</taxon>
        <taxon>Acetobacterales</taxon>
        <taxon>Acetobacteraceae</taxon>
        <taxon>Brytella</taxon>
    </lineage>
</organism>
<gene>
    <name evidence="8" type="ORF">LMG32879_002928</name>
</gene>
<dbReference type="PANTHER" id="PTHR42794:SF1">
    <property type="entry name" value="HEMIN IMPORT ATP-BINDING PROTEIN HMUV"/>
    <property type="match status" value="1"/>
</dbReference>
<evidence type="ECO:0000259" key="7">
    <source>
        <dbReference type="PROSITE" id="PS50893"/>
    </source>
</evidence>
<comment type="function">
    <text evidence="6">Part of the ABC transporter complex HmuTUV involved in hemin import. Responsible for energy coupling to the transport system.</text>
</comment>
<dbReference type="PROSITE" id="PS50893">
    <property type="entry name" value="ABC_TRANSPORTER_2"/>
    <property type="match status" value="1"/>
</dbReference>
<comment type="similarity">
    <text evidence="1">Belongs to the ABC transporter superfamily.</text>
</comment>
<dbReference type="CDD" id="cd03214">
    <property type="entry name" value="ABC_Iron-Siderophores_B12_Hemin"/>
    <property type="match status" value="1"/>
</dbReference>
<proteinExistence type="inferred from homology"/>
<evidence type="ECO:0000313" key="9">
    <source>
        <dbReference type="Proteomes" id="UP001176960"/>
    </source>
</evidence>
<dbReference type="SUPFAM" id="SSF52540">
    <property type="entry name" value="P-loop containing nucleoside triphosphate hydrolases"/>
    <property type="match status" value="1"/>
</dbReference>
<sequence>MKFSLEARDLNFVRGGRSVLKGIDFHLRGGEMVGLLGINGAGKSTFLRLLLGLLRPSSGQILLDGVDLQDWRRREIASRIAYVPQAFDVELPFTVREMVTLGRAPHPREGRFSAGADRDAVDRALTRLALQPLADRPCAELSGGERQRVMLARALAQETPALVLDEPTNGLDYGHQIRLLDLLRRLADEGRTILLTSHHPEELYTRADRVAVLKEGDILADGRPDAIIHESVMSALYAVPLAQIDHGHHRFFHSRETSSDGYPDA</sequence>
<protein>
    <submittedName>
        <fullName evidence="8">ABC transporter ATP-binding protein</fullName>
    </submittedName>
</protein>
<name>A0AA35XZ70_9PROT</name>
<dbReference type="PANTHER" id="PTHR42794">
    <property type="entry name" value="HEMIN IMPORT ATP-BINDING PROTEIN HMUV"/>
    <property type="match status" value="1"/>
</dbReference>
<evidence type="ECO:0000256" key="5">
    <source>
        <dbReference type="ARBA" id="ARBA00022967"/>
    </source>
</evidence>
<evidence type="ECO:0000256" key="6">
    <source>
        <dbReference type="ARBA" id="ARBA00037066"/>
    </source>
</evidence>
<evidence type="ECO:0000256" key="2">
    <source>
        <dbReference type="ARBA" id="ARBA00022448"/>
    </source>
</evidence>
<keyword evidence="2" id="KW-0813">Transport</keyword>
<feature type="domain" description="ABC transporter" evidence="7">
    <location>
        <begin position="5"/>
        <end position="240"/>
    </location>
</feature>
<dbReference type="Gene3D" id="3.40.50.300">
    <property type="entry name" value="P-loop containing nucleotide triphosphate hydrolases"/>
    <property type="match status" value="1"/>
</dbReference>
<dbReference type="EMBL" id="CATKSH010000032">
    <property type="protein sequence ID" value="CAI9122071.1"/>
    <property type="molecule type" value="Genomic_DNA"/>
</dbReference>
<keyword evidence="4 8" id="KW-0067">ATP-binding</keyword>
<dbReference type="PROSITE" id="PS00211">
    <property type="entry name" value="ABC_TRANSPORTER_1"/>
    <property type="match status" value="1"/>
</dbReference>
<reference evidence="8" key="1">
    <citation type="submission" date="2023-03" db="EMBL/GenBank/DDBJ databases">
        <authorList>
            <person name="Cleenwerck I."/>
        </authorList>
    </citation>
    <scope>NUCLEOTIDE SEQUENCE</scope>
    <source>
        <strain evidence="8">LMG 32879</strain>
    </source>
</reference>
<dbReference type="GO" id="GO:0016887">
    <property type="term" value="F:ATP hydrolysis activity"/>
    <property type="evidence" value="ECO:0007669"/>
    <property type="project" value="InterPro"/>
</dbReference>
<dbReference type="SMART" id="SM00382">
    <property type="entry name" value="AAA"/>
    <property type="match status" value="1"/>
</dbReference>
<dbReference type="RefSeq" id="WP_289842251.1">
    <property type="nucleotide sequence ID" value="NZ_CATKSH010000032.1"/>
</dbReference>
<dbReference type="AlphaFoldDB" id="A0AA35XZ70"/>
<dbReference type="InterPro" id="IPR027417">
    <property type="entry name" value="P-loop_NTPase"/>
</dbReference>
<dbReference type="Pfam" id="PF00005">
    <property type="entry name" value="ABC_tran"/>
    <property type="match status" value="1"/>
</dbReference>
<accession>A0AA35XZ70</accession>
<dbReference type="InterPro" id="IPR017871">
    <property type="entry name" value="ABC_transporter-like_CS"/>
</dbReference>
<dbReference type="Proteomes" id="UP001176960">
    <property type="component" value="Unassembled WGS sequence"/>
</dbReference>
<evidence type="ECO:0000256" key="3">
    <source>
        <dbReference type="ARBA" id="ARBA00022741"/>
    </source>
</evidence>
<evidence type="ECO:0000313" key="8">
    <source>
        <dbReference type="EMBL" id="CAI9122071.1"/>
    </source>
</evidence>
<dbReference type="InterPro" id="IPR003593">
    <property type="entry name" value="AAA+_ATPase"/>
</dbReference>
<evidence type="ECO:0000256" key="1">
    <source>
        <dbReference type="ARBA" id="ARBA00005417"/>
    </source>
</evidence>